<protein>
    <submittedName>
        <fullName evidence="1">Uncharacterized protein</fullName>
    </submittedName>
</protein>
<reference evidence="1" key="1">
    <citation type="submission" date="2014-11" db="EMBL/GenBank/DDBJ databases">
        <authorList>
            <person name="Amaro Gonzalez C."/>
        </authorList>
    </citation>
    <scope>NUCLEOTIDE SEQUENCE</scope>
</reference>
<name>A0A0E9QAB8_ANGAN</name>
<organism evidence="1">
    <name type="scientific">Anguilla anguilla</name>
    <name type="common">European freshwater eel</name>
    <name type="synonym">Muraena anguilla</name>
    <dbReference type="NCBI Taxonomy" id="7936"/>
    <lineage>
        <taxon>Eukaryota</taxon>
        <taxon>Metazoa</taxon>
        <taxon>Chordata</taxon>
        <taxon>Craniata</taxon>
        <taxon>Vertebrata</taxon>
        <taxon>Euteleostomi</taxon>
        <taxon>Actinopterygii</taxon>
        <taxon>Neopterygii</taxon>
        <taxon>Teleostei</taxon>
        <taxon>Anguilliformes</taxon>
        <taxon>Anguillidae</taxon>
        <taxon>Anguilla</taxon>
    </lineage>
</organism>
<sequence length="18" mass="2071">MIMNNLNIYLDFSSTVPV</sequence>
<evidence type="ECO:0000313" key="1">
    <source>
        <dbReference type="EMBL" id="JAH13472.1"/>
    </source>
</evidence>
<proteinExistence type="predicted"/>
<reference evidence="1" key="2">
    <citation type="journal article" date="2015" name="Fish Shellfish Immunol.">
        <title>Early steps in the European eel (Anguilla anguilla)-Vibrio vulnificus interaction in the gills: Role of the RtxA13 toxin.</title>
        <authorList>
            <person name="Callol A."/>
            <person name="Pajuelo D."/>
            <person name="Ebbesson L."/>
            <person name="Teles M."/>
            <person name="MacKenzie S."/>
            <person name="Amaro C."/>
        </authorList>
    </citation>
    <scope>NUCLEOTIDE SEQUENCE</scope>
</reference>
<dbReference type="AlphaFoldDB" id="A0A0E9QAB8"/>
<dbReference type="EMBL" id="GBXM01095105">
    <property type="protein sequence ID" value="JAH13472.1"/>
    <property type="molecule type" value="Transcribed_RNA"/>
</dbReference>
<accession>A0A0E9QAB8</accession>